<dbReference type="EMBL" id="BMZG01000015">
    <property type="protein sequence ID" value="GHA79434.1"/>
    <property type="molecule type" value="Genomic_DNA"/>
</dbReference>
<reference evidence="1" key="2">
    <citation type="submission" date="2020-09" db="EMBL/GenBank/DDBJ databases">
        <authorList>
            <person name="Sun Q."/>
            <person name="Kim S."/>
        </authorList>
    </citation>
    <scope>NUCLEOTIDE SEQUENCE</scope>
    <source>
        <strain evidence="1">KCTC 32501</strain>
    </source>
</reference>
<dbReference type="SUPFAM" id="SSF52540">
    <property type="entry name" value="P-loop containing nucleoside triphosphate hydrolases"/>
    <property type="match status" value="1"/>
</dbReference>
<dbReference type="AlphaFoldDB" id="A0A8J3CNQ7"/>
<evidence type="ECO:0000313" key="1">
    <source>
        <dbReference type="EMBL" id="GHA79434.1"/>
    </source>
</evidence>
<comment type="caution">
    <text evidence="1">The sequence shown here is derived from an EMBL/GenBank/DDBJ whole genome shotgun (WGS) entry which is preliminary data.</text>
</comment>
<protein>
    <recommendedName>
        <fullName evidence="3">Terminase-like family protein</fullName>
    </recommendedName>
</protein>
<organism evidence="1 2">
    <name type="scientific">Formosimonas limnophila</name>
    <dbReference type="NCBI Taxonomy" id="1384487"/>
    <lineage>
        <taxon>Bacteria</taxon>
        <taxon>Pseudomonadati</taxon>
        <taxon>Pseudomonadota</taxon>
        <taxon>Betaproteobacteria</taxon>
        <taxon>Burkholderiales</taxon>
        <taxon>Burkholderiaceae</taxon>
        <taxon>Formosimonas</taxon>
    </lineage>
</organism>
<dbReference type="Gene3D" id="3.40.50.300">
    <property type="entry name" value="P-loop containing nucleotide triphosphate hydrolases"/>
    <property type="match status" value="1"/>
</dbReference>
<dbReference type="InterPro" id="IPR027417">
    <property type="entry name" value="P-loop_NTPase"/>
</dbReference>
<name>A0A8J3CNQ7_9BURK</name>
<reference evidence="1" key="1">
    <citation type="journal article" date="2014" name="Int. J. Syst. Evol. Microbiol.">
        <title>Complete genome sequence of Corynebacterium casei LMG S-19264T (=DSM 44701T), isolated from a smear-ripened cheese.</title>
        <authorList>
            <consortium name="US DOE Joint Genome Institute (JGI-PGF)"/>
            <person name="Walter F."/>
            <person name="Albersmeier A."/>
            <person name="Kalinowski J."/>
            <person name="Ruckert C."/>
        </authorList>
    </citation>
    <scope>NUCLEOTIDE SEQUENCE</scope>
    <source>
        <strain evidence="1">KCTC 32501</strain>
    </source>
</reference>
<dbReference type="RefSeq" id="WP_189493879.1">
    <property type="nucleotide sequence ID" value="NZ_BMZG01000015.1"/>
</dbReference>
<accession>A0A8J3CNQ7</accession>
<dbReference type="Gene3D" id="3.30.420.240">
    <property type="match status" value="1"/>
</dbReference>
<proteinExistence type="predicted"/>
<gene>
    <name evidence="1" type="ORF">GCM10009007_20520</name>
</gene>
<evidence type="ECO:0000313" key="2">
    <source>
        <dbReference type="Proteomes" id="UP000614287"/>
    </source>
</evidence>
<evidence type="ECO:0008006" key="3">
    <source>
        <dbReference type="Google" id="ProtNLM"/>
    </source>
</evidence>
<dbReference type="Proteomes" id="UP000614287">
    <property type="component" value="Unassembled WGS sequence"/>
</dbReference>
<sequence length="522" mass="58586">MSPNLLNDPRYERFVELFQNDPLGFVMGVCGSLVSDDQRELLEAIKPNTARVSVVSGTGTGKTNMYGRIALWHMLCFPVAYYDGKYEIGSNTYIGAAKVEQVAEGVWKEMNDALLQIKQGEFAWIVDYIQAQTDSFYIKGYKTQWFIHKFAMQKGSAVSIAGKHRYWQLIIVDEAAGVADEHYDVINGTQTQGGNRTLLASQGARNAGFFYNTHHSLSIANGGNWHDLRFSSENSPFVTLEWLKNVEFESGGKNSVEYRVRVLAQFAENENENLLTRAALETCIKQPSPIRADDAWGWLLLVDVGMGEYRDDSVCVLAKVCGDDDFGDNARRIEYVDIPICTNSKDMTDFRGLVSELYDSLSNATIVVDAGGAGAEFAKLLERDGKNVKRVNWGNPCFKKAYKNRYFNLRACAMVRFRDAVRQGRISITPNLERILKTKLLLQGSRLPYSFTEEGALRYKMMSKIDMRAKGIKSPDIIDAMSFAFLEDVYYNVSDAALDVSGEEETAANFLEEAKALFAEIK</sequence>
<keyword evidence="2" id="KW-1185">Reference proteome</keyword>